<gene>
    <name evidence="3" type="ORF">FNJ87_18715</name>
</gene>
<name>A0ABS0AA29_9FLAO</name>
<dbReference type="InterPro" id="IPR006132">
    <property type="entry name" value="Asp/Orn_carbamoyltranf_P-bd"/>
</dbReference>
<evidence type="ECO:0000256" key="1">
    <source>
        <dbReference type="ARBA" id="ARBA00022679"/>
    </source>
</evidence>
<feature type="non-terminal residue" evidence="3">
    <location>
        <position position="90"/>
    </location>
</feature>
<reference evidence="3 4" key="1">
    <citation type="submission" date="2020-11" db="EMBL/GenBank/DDBJ databases">
        <title>P. mediterranea TC4 genome.</title>
        <authorList>
            <person name="Molmeret M."/>
        </authorList>
    </citation>
    <scope>NUCLEOTIDE SEQUENCE [LARGE SCALE GENOMIC DNA]</scope>
    <source>
        <strain evidence="3 4">TC4</strain>
    </source>
</reference>
<dbReference type="InterPro" id="IPR036901">
    <property type="entry name" value="Asp/Orn_carbamoylTrfase_sf"/>
</dbReference>
<feature type="domain" description="Aspartate/ornithine carbamoyltransferase carbamoyl-P binding" evidence="2">
    <location>
        <begin position="7"/>
        <end position="75"/>
    </location>
</feature>
<accession>A0ABS0AA29</accession>
<dbReference type="Gene3D" id="3.40.50.1370">
    <property type="entry name" value="Aspartate/ornithine carbamoyltransferase"/>
    <property type="match status" value="1"/>
</dbReference>
<protein>
    <submittedName>
        <fullName evidence="3">Acetylornithine carbamoyltransferase</fullName>
    </submittedName>
</protein>
<keyword evidence="1" id="KW-0808">Transferase</keyword>
<sequence length="90" mass="10348">MKKYTELKDIKDLSQLVDEAIAIKQTPFEFQHLGKNKTLVMLFFNASLRTRISTEKAAKNLGLEVQILNVNDSWKLEFDDGTIMNADTDR</sequence>
<dbReference type="SUPFAM" id="SSF53671">
    <property type="entry name" value="Aspartate/ornithine carbamoyltransferase"/>
    <property type="match status" value="1"/>
</dbReference>
<dbReference type="Proteomes" id="UP001194729">
    <property type="component" value="Unassembled WGS sequence"/>
</dbReference>
<organism evidence="3 4">
    <name type="scientific">Nonlabens mediterrranea</name>
    <dbReference type="NCBI Taxonomy" id="1419947"/>
    <lineage>
        <taxon>Bacteria</taxon>
        <taxon>Pseudomonadati</taxon>
        <taxon>Bacteroidota</taxon>
        <taxon>Flavobacteriia</taxon>
        <taxon>Flavobacteriales</taxon>
        <taxon>Flavobacteriaceae</taxon>
        <taxon>Nonlabens</taxon>
    </lineage>
</organism>
<dbReference type="EMBL" id="JADKYU010001048">
    <property type="protein sequence ID" value="MBF4986255.1"/>
    <property type="molecule type" value="Genomic_DNA"/>
</dbReference>
<comment type="caution">
    <text evidence="3">The sequence shown here is derived from an EMBL/GenBank/DDBJ whole genome shotgun (WGS) entry which is preliminary data.</text>
</comment>
<evidence type="ECO:0000313" key="3">
    <source>
        <dbReference type="EMBL" id="MBF4986255.1"/>
    </source>
</evidence>
<keyword evidence="4" id="KW-1185">Reference proteome</keyword>
<dbReference type="Pfam" id="PF02729">
    <property type="entry name" value="OTCace_N"/>
    <property type="match status" value="1"/>
</dbReference>
<evidence type="ECO:0000259" key="2">
    <source>
        <dbReference type="Pfam" id="PF02729"/>
    </source>
</evidence>
<proteinExistence type="predicted"/>
<evidence type="ECO:0000313" key="4">
    <source>
        <dbReference type="Proteomes" id="UP001194729"/>
    </source>
</evidence>